<dbReference type="Proteomes" id="UP001623349">
    <property type="component" value="Unassembled WGS sequence"/>
</dbReference>
<accession>A0ABQ0F8J2</accession>
<comment type="similarity">
    <text evidence="1">Belongs to the TCP11 family.</text>
</comment>
<dbReference type="InterPro" id="IPR008862">
    <property type="entry name" value="Tcp11"/>
</dbReference>
<dbReference type="Pfam" id="PF05794">
    <property type="entry name" value="Tcp11"/>
    <property type="match status" value="2"/>
</dbReference>
<evidence type="ECO:0000313" key="4">
    <source>
        <dbReference type="Proteomes" id="UP001623349"/>
    </source>
</evidence>
<dbReference type="EMBL" id="BAAFST010000010">
    <property type="protein sequence ID" value="GAB1295441.1"/>
    <property type="molecule type" value="Genomic_DNA"/>
</dbReference>
<evidence type="ECO:0000256" key="1">
    <source>
        <dbReference type="ARBA" id="ARBA00010954"/>
    </source>
</evidence>
<feature type="region of interest" description="Disordered" evidence="2">
    <location>
        <begin position="1"/>
        <end position="52"/>
    </location>
</feature>
<dbReference type="PANTHER" id="PTHR12832">
    <property type="entry name" value="TESTIS-SPECIFIC PROTEIN PBS13 T-COMPLEX 11"/>
    <property type="match status" value="1"/>
</dbReference>
<evidence type="ECO:0000313" key="3">
    <source>
        <dbReference type="EMBL" id="GAB1295441.1"/>
    </source>
</evidence>
<feature type="compositionally biased region" description="Low complexity" evidence="2">
    <location>
        <begin position="11"/>
        <end position="50"/>
    </location>
</feature>
<reference evidence="3 4" key="1">
    <citation type="submission" date="2024-08" db="EMBL/GenBank/DDBJ databases">
        <title>The draft genome of Apodemus speciosus.</title>
        <authorList>
            <person name="Nabeshima K."/>
            <person name="Suzuki S."/>
            <person name="Onuma M."/>
        </authorList>
    </citation>
    <scope>NUCLEOTIDE SEQUENCE [LARGE SCALE GENOMIC DNA]</scope>
    <source>
        <strain evidence="3">IB14-021</strain>
    </source>
</reference>
<protein>
    <submittedName>
        <fullName evidence="3">T-complex protein 11-like protein 2</fullName>
    </submittedName>
</protein>
<proteinExistence type="inferred from homology"/>
<gene>
    <name evidence="3" type="ORF">APTSU1_001067500</name>
</gene>
<evidence type="ECO:0000256" key="2">
    <source>
        <dbReference type="SAM" id="MobiDB-lite"/>
    </source>
</evidence>
<comment type="caution">
    <text evidence="3">The sequence shown here is derived from an EMBL/GenBank/DDBJ whole genome shotgun (WGS) entry which is preliminary data.</text>
</comment>
<sequence>MPFNGEKQCVSEDQQSDSESSRFSESMASLSDYECSRQSFTSDSSSKSSSPAFVATSPPQALMFDDVMAAAKSLSDMTLAHEIAVNETFQLKQNALPENSLAGQVKRVVHQAFWDVLEADLSAEPPQYDYAIKLFEEIREILLSFLTPGGNRLHSQICEVLDIDLIKQQAKHNAVDIQGLANYVINTMGKICAPVRDEDIRELKATTNIVEMLRQIFRVLDLMRMDMMNFVIRNIRPHIQHHLVEYERNKFQEVLEETPRFLCVALAVLELRDLPASASQVLGLEALACWKALYALGQTTEWLKESIDKELLSETDVAPGAEPSSLPSLSPLMVLNNCYLKLLQWDYQKKVLPETLLTDGPRLQELTEKLNQLKMIACVSLITNNMVGAVTEGLPELANRLKRISAVLLEGMNKETFNLKEALNSIGVQTCAEVNKALKERGLPTLNTTVQANLVGQFLSLEEKDNPVCTLMDKRIQLYMRSLLCLPSTQKSMPPVPGGLDVIRQELEALGCQYASIVNLNKQVYGPFYANIFRKLVFRDDAVGKTDASLPTN</sequence>
<name>A0ABQ0F8J2_APOSI</name>
<keyword evidence="4" id="KW-1185">Reference proteome</keyword>
<dbReference type="PANTHER" id="PTHR12832:SF17">
    <property type="entry name" value="T-COMPLEX PROTEIN 11-LIKE PROTEIN 2"/>
    <property type="match status" value="1"/>
</dbReference>
<organism evidence="3 4">
    <name type="scientific">Apodemus speciosus</name>
    <name type="common">Large Japanese field mouse</name>
    <dbReference type="NCBI Taxonomy" id="105296"/>
    <lineage>
        <taxon>Eukaryota</taxon>
        <taxon>Metazoa</taxon>
        <taxon>Chordata</taxon>
        <taxon>Craniata</taxon>
        <taxon>Vertebrata</taxon>
        <taxon>Euteleostomi</taxon>
        <taxon>Mammalia</taxon>
        <taxon>Eutheria</taxon>
        <taxon>Euarchontoglires</taxon>
        <taxon>Glires</taxon>
        <taxon>Rodentia</taxon>
        <taxon>Myomorpha</taxon>
        <taxon>Muroidea</taxon>
        <taxon>Muridae</taxon>
        <taxon>Murinae</taxon>
        <taxon>Apodemus</taxon>
    </lineage>
</organism>